<comment type="similarity">
    <text evidence="4">Belongs to the spectrin family.</text>
</comment>
<evidence type="ECO:0000256" key="1">
    <source>
        <dbReference type="ARBA" id="ARBA00004125"/>
    </source>
</evidence>
<keyword evidence="12" id="KW-0967">Endosome</keyword>
<evidence type="ECO:0000256" key="15">
    <source>
        <dbReference type="ARBA" id="ARBA00023136"/>
    </source>
</evidence>
<dbReference type="PROSITE" id="PS50031">
    <property type="entry name" value="EH"/>
    <property type="match status" value="1"/>
</dbReference>
<dbReference type="InterPro" id="IPR011992">
    <property type="entry name" value="EF-hand-dom_pair"/>
</dbReference>
<dbReference type="Pfam" id="PF12763">
    <property type="entry name" value="EH"/>
    <property type="match status" value="1"/>
</dbReference>
<keyword evidence="13" id="KW-0106">Calcium</keyword>
<feature type="domain" description="EF-hand" evidence="22">
    <location>
        <begin position="479"/>
        <end position="514"/>
    </location>
</feature>
<dbReference type="Proteomes" id="UP000299084">
    <property type="component" value="Unassembled WGS sequence"/>
</dbReference>
<accession>A0A5N4E4C6</accession>
<dbReference type="FunFam" id="1.20.58.60:FF:000011">
    <property type="entry name" value="Spectrin beta chain"/>
    <property type="match status" value="1"/>
</dbReference>
<dbReference type="STRING" id="9838.ENSCDRP00005027618"/>
<dbReference type="SUPFAM" id="SSF47576">
    <property type="entry name" value="Calponin-homology domain, CH-domain"/>
    <property type="match status" value="1"/>
</dbReference>
<evidence type="ECO:0000256" key="18">
    <source>
        <dbReference type="SAM" id="Coils"/>
    </source>
</evidence>
<dbReference type="Gene3D" id="1.20.58.60">
    <property type="match status" value="21"/>
</dbReference>
<feature type="domain" description="Dynamin-type G" evidence="23">
    <location>
        <begin position="58"/>
        <end position="289"/>
    </location>
</feature>
<dbReference type="CDD" id="cd09913">
    <property type="entry name" value="EHD"/>
    <property type="match status" value="1"/>
</dbReference>
<dbReference type="GO" id="GO:0005525">
    <property type="term" value="F:GTP binding"/>
    <property type="evidence" value="ECO:0007669"/>
    <property type="project" value="InterPro"/>
</dbReference>
<dbReference type="FunFam" id="1.20.58.60:FF:000307">
    <property type="entry name" value="Spectrin beta, non-erythrocytic 5"/>
    <property type="match status" value="1"/>
</dbReference>
<evidence type="ECO:0000256" key="4">
    <source>
        <dbReference type="ARBA" id="ARBA00006826"/>
    </source>
</evidence>
<keyword evidence="25" id="KW-1185">Reference proteome</keyword>
<dbReference type="InterPro" id="IPR027417">
    <property type="entry name" value="P-loop_NTPase"/>
</dbReference>
<dbReference type="Gene3D" id="1.10.238.10">
    <property type="entry name" value="EF-hand"/>
    <property type="match status" value="1"/>
</dbReference>
<dbReference type="PROSITE" id="PS00018">
    <property type="entry name" value="EF_HAND_1"/>
    <property type="match status" value="1"/>
</dbReference>
<sequence length="4033" mass="456801">MFSWLGRQAGGRERPGGADAVQTVTGGLRSLYLRKVLPLEEAYRFHEFHSPALEDADFENKPMILLVGQYSTGKTTFIRYLLEQDFPGMRIGPEPTTDSFIAVMYGDTEGSTPGNALVVDPKKPFRKLSRFGNAFLNRFMCSQLPNQVLKSISIIDSPGILSGEKQRISRGYDFCQVLQWFAERVDRIILLFDAHKLDISDEFSEAIKAFRGQDDKIRVVLNKADQVDTQQLMRVYGALMWSLGKVINTPEVLRVYIGSFWAQPLQNTDNRRLFEAEAQDLFRDIQSLPQKAAVRKLNDLIKRARLAKVHAYIISHLKKEMPSVFGKENKKRELISRLPEIYIQLQREYQISAGDFPEVKAMQEQLENYDFTKFHSLKPKLIEAVDNMLSSKISSLMSLISQEETSMPTQLVQGGAFDGTAEGPFNQGYGEGAKEGADEEEWVVAKDKPVYDELFYTLSPVNGKISGVNAKKEMVTSKLPNSVLGKIWKLADCDCDGMLDEEEFALAKHLIKIKLDGYELPNSLPPHLGDKHEALRICTLIGRIALLHHPIVPVPLTACSQMGGRVEVGYLKQAASGRALGRLSQSSPTMDSAYEMGHIRKLQARHVRMQEKTFTKWINNIFQRGRVGIKIQNLFTELADGTHLLRLLELISGEALPPPSRGRMRVHFLENSSRALAFLRAKVPIPLIGPENIVDGDQTLILGLIWVIILRFQISHISLDREEFGASAALLSAKEALLVWCQRKTAGYAYVNITDFSRSWSDGLGFSALIHAHRPDLLDYSSLQPDRPLHNLHCAFCVAEQDLGIAQLLDPEDVAALQPDERSIMTYVSLYYHHFSRLHQEQTVQRRLSKILLQLQETEALQTQYEQLVADLLCWITEKQVQLEARDFPDTLLAMRQLLVAFAAFRTQEKPPRLQQRGATEALLFRLQTALRAQNRRPFLPHEGLGPAELSQRWAGLERAEASRSQALQQRLLQLERLETLARRFQRKAALRESFLADTEQVLDQATALPASPATMEVAAQRLGMLEASILPQEGRFQALAEVAHILQQEHYHGWADVACRQLEITQRWERLLQRLQGQRKQMAGMQAVLSLLQEVETASNQLNELQVLASSTASGQQLAEVVELLQRHDLLEAQLSAHGAHVSHLAHQTTELDSSPGTSVEVLQAKARALAQLHQSLVSLARSRRALLEQTLQRAELLHDCEEEEAWLRECRQLMEDAALGKDLSQISAALQKHKYFADVSEVATWLRERRLTLESSSFGQDQAAAEALLRRHLQQARAAAARASLLVRGDQLGRDPDPQASDTKCTCCALRARFTQLPGEALQPLYHMGPDTWELKDWKGCQATVPIGPIMEQKSQVVSALSSPREGPRNSVAWHEVSCYSGPRGNQEMVLTDEPDPDFDPNTILQTQDHLSQDYEGLRALAEHRRARLEEVVALFGFYGSCGELQSWLETQTAQFRMLQPQADNLEVMQLKYENFLTTLAVGRGLWAEVSNSAEQLKQRCPGDSPQIQQKQEELSQRWEQLEALKKEKETQLACSMHMCSFLQECGSTRVQLQDMMLQLKTLELGRLEDSHHILQVDRQKMLALERGIHYLQRAAIKYGLGLAQVKELGPAESQSLEGQVEALQGLLEQVQQQGAQRARAQAEAQTRQTFLQDSRRLLLWADSVRARLLSEEDAADVASAQRLLGEHRDLLEEIRLLQERLQQLEAQGQCMAASDSADSREVASALRLLGQQSWGLKAAWEQRQQQLREGLELQRFGREVDGFIATCANHEANFLQLDSLGEDVGEAQSLLQRHQEFGQLLGALGLRAEDLQGRGKKLAQRQQPAAHKVREQLRRVQVQWIRVQERSEQRRRQLLASLQLQEWKQDMAELMRWLEEKGLMVADKCSQEPGNILWKLKWHEAVERELRATRGHMEGLQQEDVQAALQGLSGKWEELHRKVAELGKQLWRARRQDQLLGLLQEAKEKMEQLEGALQSAELGQDLGSSRRLQKQHRQLEGESQALASKMAALVSQAHQVVKSQTIVEETQKYLQRFESLQGHLAARRIQLQASVELCQFYHLSDTELTWVAEHMPAPSASSAKDLNGANRLLRKHKAQHIMKQCQKLEGRWAELEQACEVQAQRLQHVVALQQYFLDVSELEDWVEEQWPLVSGQDYGGDETVTIRLIRKHQELAHYWSSLEELEQRAQTLTGPEAPAQLGVVWERLQERLQALQELAAIRDQELKGTLKLHEFMREAKELQGWLVSQKQAARGGESLGEDHEDVLRLCTKFAKFQHQVELGGRQVATCQQLAESLLEQGHSAAPQARQTQQDLQAAWSELWELTQARGRRLRDAEITLKVHRDLLEALTQVQEKATSLPCDVAQNLCGLEAQLRRHKVLELELVGTEQQLQELLEAGGTVQKLGPRPQAHAVQQRQRALVQAWEALKLHVEQRRARLERAGLLARFHTAVQDYTSWAASMWQELQVEESSQEPSSSLLKLSTHHQLRAELEAQEELYQRAAQLGQQALLAAGTSGKEVILKTSALGSSVEEVEQLISKHETFQKVLMAQDEKEAALREQAKMLGGPRTQDMLHTVLEHRARVKKLVESRGHTLHTSLMMGAFTRATTQAEDWIQERIQWLKEPVPPGDLKDNLRHLQKHQAFEAEVQAHEEVITSVAKEGEALLAQSHPRAGEVSQKLRELQEHWEKLRQTVALRGRDLEDRRNFLEFLQRVDGTEAWIQEMEVTVDVGDLGQDLEHCLQLRRRLHKLQGVWAGDTVDDARIRIINDLSLQLKNRDPKQVKTICQRRHQLNSRPATLVQTLDYGKDLEGVQRLMRKHEQVEQEMGLIQEQVEVCSWARRKESLDALHQAQKLQVMLQEFLVWAQRLRADMDARSTPRSLAEVQHMLQEQQECKAELDSRTDSISLARSTGQQLLATGHPATPDIRQALAGLDQELNSLERAWQEHQLQLQQALELQLVLSSVEQMESWLCSQEDCPASEGLGDSPANVETLLWKHKVHERELEARADKISALEATTRSLLQGGQPEAQGALGRCQAMLLRKEALLERARTRHRQLEELRQLQAFLQAFYEVATWLREKNLVALEEGWQDPAGLQAQWRKQQNLQAKLDAGVHHQQRLQTEGQRLLQEGHPASETIQERLQELRKLWEELQANCQRKAVKLQEAREAQRLRRSVEELESWLEPVEVKLRAPIGGPDQPGLDELLGAQGELEAAVDRQAGWAQALLGQAQAFVRESPSLAQDLEEQFQRLLQRFEGLREPLRERRTALEARSLLLQFFRDADEELAWVREKLPLAASRDCGQSLSTVRHLQEKHQNLESEMSSREALTRAVLGTGRKLVQAGHFAARDVAARVQQLEDAVGRLRAEAAQRRWRLQEAQEAQQFLTELLEAESWLEERGCVLDTEEMGQSAEATQAFLRRLDATRRELEAFSPLIERLQQRAALLESRPNPESPKVLAQMRAVREAHSGLLQRAEGRGQGLREQLQLHQLEREALLLDAWLASKVASAESQDYGQDLEAVKVLEQKFDAFRKEVQSLGQARVQALRERAGSLERAAPRCSPQIQVHRSRVEAAWERLDRALKARTQNLAAAREVRGFEQMAAELRGWMQEKASLMAGDACGHSLSSVQTLQQQHRCLERELTALEKKVAQVPTEACRLGQLHPEAQEGLAKQLAEVQKAWASLNVKAQERGQQLEQAAQGHAFLGRCRELLAWAQEKQVMVSSEELAGDVTGAEQLLEQHEELGRDIKEHCLQAQNVRQEGQQLVDNSHFMSLEVTQCLQELEGRLQALEEAWVLRQGRCEESWHLQKLWQGMDQAKAWLASREGLLLDPNFGHSVSDVELLLCRHQDFEKLLAAQEERFAQLQRKMDQKLLQQVKGLQPERLGSGLTSLQQSFSGSWWPGAQLAGTRDLQPDVPVGPHITFTTTVSLEHAAGAVGPSLSRRHSCHGALGDSCRSLSWDERAVAENVASTASFDLIEAQCERPRDHYDGKDTSLRFHGCPLPSSLREMPVCTDSHLQPEELLQVAGPVKESAPGS</sequence>
<keyword evidence="17" id="KW-0206">Cytoskeleton</keyword>
<dbReference type="PROSITE" id="PS50222">
    <property type="entry name" value="EF_HAND_2"/>
    <property type="match status" value="1"/>
</dbReference>
<dbReference type="PANTHER" id="PTHR11915">
    <property type="entry name" value="SPECTRIN/FILAMIN RELATED CYTOSKELETAL PROTEIN"/>
    <property type="match status" value="1"/>
</dbReference>
<comment type="caution">
    <text evidence="24">The sequence shown here is derived from an EMBL/GenBank/DDBJ whole genome shotgun (WGS) entry which is preliminary data.</text>
</comment>
<evidence type="ECO:0000313" key="25">
    <source>
        <dbReference type="Proteomes" id="UP000299084"/>
    </source>
</evidence>
<evidence type="ECO:0000259" key="21">
    <source>
        <dbReference type="PROSITE" id="PS50031"/>
    </source>
</evidence>
<dbReference type="InterPro" id="IPR000261">
    <property type="entry name" value="EH_dom"/>
</dbReference>
<dbReference type="Pfam" id="PF00350">
    <property type="entry name" value="Dynamin_N"/>
    <property type="match status" value="1"/>
</dbReference>
<dbReference type="EMBL" id="JWIN03000006">
    <property type="protein sequence ID" value="KAB1278328.1"/>
    <property type="molecule type" value="Genomic_DNA"/>
</dbReference>
<evidence type="ECO:0000256" key="12">
    <source>
        <dbReference type="ARBA" id="ARBA00022753"/>
    </source>
</evidence>
<evidence type="ECO:0000256" key="11">
    <source>
        <dbReference type="ARBA" id="ARBA00022741"/>
    </source>
</evidence>
<evidence type="ECO:0000256" key="2">
    <source>
        <dbReference type="ARBA" id="ARBA00004245"/>
    </source>
</evidence>
<keyword evidence="10" id="KW-0677">Repeat</keyword>
<evidence type="ECO:0000313" key="24">
    <source>
        <dbReference type="EMBL" id="KAB1278328.1"/>
    </source>
</evidence>
<evidence type="ECO:0000259" key="23">
    <source>
        <dbReference type="PROSITE" id="PS51718"/>
    </source>
</evidence>
<evidence type="ECO:0000256" key="8">
    <source>
        <dbReference type="ARBA" id="ARBA00022553"/>
    </source>
</evidence>
<dbReference type="FunFam" id="1.10.418.10:FF:000043">
    <property type="entry name" value="Spectrin beta chain, non-erythrocytic"/>
    <property type="match status" value="1"/>
</dbReference>
<evidence type="ECO:0000259" key="22">
    <source>
        <dbReference type="PROSITE" id="PS50222"/>
    </source>
</evidence>
<dbReference type="FunFam" id="1.10.418.10:FF:000001">
    <property type="entry name" value="Actinin alpha 1"/>
    <property type="match status" value="1"/>
</dbReference>
<dbReference type="InterPro" id="IPR002017">
    <property type="entry name" value="Spectrin_repeat"/>
</dbReference>
<dbReference type="PROSITE" id="PS00019">
    <property type="entry name" value="ACTININ_1"/>
    <property type="match status" value="1"/>
</dbReference>
<dbReference type="Pfam" id="PF00307">
    <property type="entry name" value="CH"/>
    <property type="match status" value="2"/>
</dbReference>
<keyword evidence="15" id="KW-0472">Membrane</keyword>
<keyword evidence="16" id="KW-0009">Actin-binding</keyword>
<dbReference type="InterPro" id="IPR040990">
    <property type="entry name" value="DUF5600"/>
</dbReference>
<keyword evidence="18" id="KW-0175">Coiled coil</keyword>
<keyword evidence="14" id="KW-0067">ATP-binding</keyword>
<dbReference type="CDD" id="cd00052">
    <property type="entry name" value="EH"/>
    <property type="match status" value="1"/>
</dbReference>
<feature type="coiled-coil region" evidence="18">
    <location>
        <begin position="3306"/>
        <end position="3365"/>
    </location>
</feature>
<feature type="domain" description="Calponin-homology (CH)" evidence="20">
    <location>
        <begin position="731"/>
        <end position="836"/>
    </location>
</feature>
<keyword evidence="7" id="KW-0963">Cytoplasm</keyword>
<dbReference type="InterPro" id="IPR030381">
    <property type="entry name" value="G_DYNAMIN_dom"/>
</dbReference>
<dbReference type="PROSITE" id="PS50021">
    <property type="entry name" value="CH"/>
    <property type="match status" value="2"/>
</dbReference>
<keyword evidence="9" id="KW-0479">Metal-binding</keyword>
<dbReference type="Gene3D" id="1.10.418.10">
    <property type="entry name" value="Calponin-like domain"/>
    <property type="match status" value="2"/>
</dbReference>
<keyword evidence="8" id="KW-0597">Phosphoprotein</keyword>
<name>A0A5N4E4C6_CAMDR</name>
<evidence type="ECO:0000256" key="14">
    <source>
        <dbReference type="ARBA" id="ARBA00022840"/>
    </source>
</evidence>
<dbReference type="SUPFAM" id="SSF46966">
    <property type="entry name" value="Spectrin repeat"/>
    <property type="match status" value="22"/>
</dbReference>
<dbReference type="InterPro" id="IPR002048">
    <property type="entry name" value="EF_hand_dom"/>
</dbReference>
<feature type="coiled-coil region" evidence="18">
    <location>
        <begin position="3731"/>
        <end position="3790"/>
    </location>
</feature>
<feature type="coiled-coil region" evidence="18">
    <location>
        <begin position="1683"/>
        <end position="1710"/>
    </location>
</feature>
<dbReference type="GO" id="GO:0051693">
    <property type="term" value="P:actin filament capping"/>
    <property type="evidence" value="ECO:0007669"/>
    <property type="project" value="UniProtKB-KW"/>
</dbReference>
<evidence type="ECO:0000256" key="3">
    <source>
        <dbReference type="ARBA" id="ARBA00004413"/>
    </source>
</evidence>
<dbReference type="FunFam" id="1.10.238.10:FF:000038">
    <property type="entry name" value="EH domain-containing protein 3"/>
    <property type="match status" value="1"/>
</dbReference>
<proteinExistence type="inferred from homology"/>
<dbReference type="Pfam" id="PF00435">
    <property type="entry name" value="Spectrin"/>
    <property type="match status" value="22"/>
</dbReference>
<dbReference type="FunFam" id="1.20.58.60:FF:000408">
    <property type="entry name" value="Spectrin beta, non-erythrocytic 5"/>
    <property type="match status" value="1"/>
</dbReference>
<dbReference type="PROSITE" id="PS00020">
    <property type="entry name" value="ACTININ_2"/>
    <property type="match status" value="1"/>
</dbReference>
<dbReference type="FunFam" id="1.20.58.60:FF:000007">
    <property type="entry name" value="Spectrin alpha chain non-erythrocytic 1"/>
    <property type="match status" value="1"/>
</dbReference>
<feature type="coiled-coil region" evidence="18">
    <location>
        <begin position="2370"/>
        <end position="2397"/>
    </location>
</feature>
<evidence type="ECO:0000259" key="20">
    <source>
        <dbReference type="PROSITE" id="PS50021"/>
    </source>
</evidence>
<evidence type="ECO:0000256" key="10">
    <source>
        <dbReference type="ARBA" id="ARBA00022737"/>
    </source>
</evidence>
<dbReference type="InterPro" id="IPR001589">
    <property type="entry name" value="Actinin_actin-bd_CS"/>
</dbReference>
<dbReference type="InterPro" id="IPR031692">
    <property type="entry name" value="EHD_N"/>
</dbReference>
<evidence type="ECO:0000256" key="7">
    <source>
        <dbReference type="ARBA" id="ARBA00022490"/>
    </source>
</evidence>
<dbReference type="InterPro" id="IPR036872">
    <property type="entry name" value="CH_dom_sf"/>
</dbReference>
<dbReference type="FunFam" id="1.20.58.60:FF:000282">
    <property type="entry name" value="Spectrin beta, non-erythrocytic 5"/>
    <property type="match status" value="1"/>
</dbReference>
<dbReference type="FunFam" id="1.20.58.60:FF:000135">
    <property type="entry name" value="Spectrin beta chain, non-erythrocytic"/>
    <property type="match status" value="1"/>
</dbReference>
<dbReference type="SMART" id="SM00150">
    <property type="entry name" value="SPEC"/>
    <property type="match status" value="26"/>
</dbReference>
<dbReference type="SUPFAM" id="SSF52540">
    <property type="entry name" value="P-loop containing nucleoside triphosphate hydrolases"/>
    <property type="match status" value="1"/>
</dbReference>
<dbReference type="FunFam" id="3.40.50.300:FF:000147">
    <property type="entry name" value="EH domain-containing protein 1"/>
    <property type="match status" value="1"/>
</dbReference>
<evidence type="ECO:0000256" key="16">
    <source>
        <dbReference type="ARBA" id="ARBA00023203"/>
    </source>
</evidence>
<feature type="region of interest" description="Disordered" evidence="19">
    <location>
        <begin position="1"/>
        <end position="20"/>
    </location>
</feature>
<keyword evidence="11" id="KW-0547">Nucleotide-binding</keyword>
<dbReference type="InterPro" id="IPR045063">
    <property type="entry name" value="Dynamin_N"/>
</dbReference>
<feature type="coiled-coil region" evidence="18">
    <location>
        <begin position="2929"/>
        <end position="2956"/>
    </location>
</feature>
<evidence type="ECO:0000256" key="9">
    <source>
        <dbReference type="ARBA" id="ARBA00022723"/>
    </source>
</evidence>
<dbReference type="InterPro" id="IPR001715">
    <property type="entry name" value="CH_dom"/>
</dbReference>
<dbReference type="GO" id="GO:0005509">
    <property type="term" value="F:calcium ion binding"/>
    <property type="evidence" value="ECO:0007669"/>
    <property type="project" value="InterPro"/>
</dbReference>
<keyword evidence="5" id="KW-0117">Actin capping</keyword>
<comment type="subcellular location">
    <subcellularLocation>
        <location evidence="3">Cell membrane</location>
        <topology evidence="3">Peripheral membrane protein</topology>
        <orientation evidence="3">Cytoplasmic side</orientation>
    </subcellularLocation>
    <subcellularLocation>
        <location evidence="2">Cytoplasm</location>
        <location evidence="2">Cytoskeleton</location>
    </subcellularLocation>
    <subcellularLocation>
        <location evidence="1">Endosome membrane</location>
        <topology evidence="1">Peripheral membrane protein</topology>
        <orientation evidence="1">Cytoplasmic side</orientation>
    </subcellularLocation>
</comment>
<organism evidence="24 25">
    <name type="scientific">Camelus dromedarius</name>
    <name type="common">Dromedary</name>
    <name type="synonym">Arabian camel</name>
    <dbReference type="NCBI Taxonomy" id="9838"/>
    <lineage>
        <taxon>Eukaryota</taxon>
        <taxon>Metazoa</taxon>
        <taxon>Chordata</taxon>
        <taxon>Craniata</taxon>
        <taxon>Vertebrata</taxon>
        <taxon>Euteleostomi</taxon>
        <taxon>Mammalia</taxon>
        <taxon>Eutheria</taxon>
        <taxon>Laurasiatheria</taxon>
        <taxon>Artiodactyla</taxon>
        <taxon>Tylopoda</taxon>
        <taxon>Camelidae</taxon>
        <taxon>Camelus</taxon>
    </lineage>
</organism>
<protein>
    <submittedName>
        <fullName evidence="24">Spectrin beta chain</fullName>
    </submittedName>
</protein>
<feature type="coiled-coil region" evidence="18">
    <location>
        <begin position="3844"/>
        <end position="3871"/>
    </location>
</feature>
<dbReference type="GO" id="GO:0005524">
    <property type="term" value="F:ATP binding"/>
    <property type="evidence" value="ECO:0007669"/>
    <property type="project" value="UniProtKB-KW"/>
</dbReference>
<dbReference type="InterPro" id="IPR018247">
    <property type="entry name" value="EF_Hand_1_Ca_BS"/>
</dbReference>
<dbReference type="CDD" id="cd00176">
    <property type="entry name" value="SPEC"/>
    <property type="match status" value="15"/>
</dbReference>
<evidence type="ECO:0000256" key="13">
    <source>
        <dbReference type="ARBA" id="ARBA00022837"/>
    </source>
</evidence>
<dbReference type="GO" id="GO:0005856">
    <property type="term" value="C:cytoskeleton"/>
    <property type="evidence" value="ECO:0007669"/>
    <property type="project" value="UniProtKB-SubCell"/>
</dbReference>
<dbReference type="FunFam" id="1.20.58.60:FF:000280">
    <property type="entry name" value="Spectrin beta, non-erythrocytic 5"/>
    <property type="match status" value="1"/>
</dbReference>
<dbReference type="PROSITE" id="PS51718">
    <property type="entry name" value="G_DYNAMIN_2"/>
    <property type="match status" value="1"/>
</dbReference>
<keyword evidence="6" id="KW-1003">Cell membrane</keyword>
<dbReference type="Gene3D" id="3.40.50.300">
    <property type="entry name" value="P-loop containing nucleotide triphosphate hydrolases"/>
    <property type="match status" value="1"/>
</dbReference>
<feature type="coiled-coil region" evidence="18">
    <location>
        <begin position="1955"/>
        <end position="2008"/>
    </location>
</feature>
<evidence type="ECO:0000256" key="19">
    <source>
        <dbReference type="SAM" id="MobiDB-lite"/>
    </source>
</evidence>
<dbReference type="SUPFAM" id="SSF47473">
    <property type="entry name" value="EF-hand"/>
    <property type="match status" value="1"/>
</dbReference>
<reference evidence="24 25" key="1">
    <citation type="journal article" date="2019" name="Mol. Ecol. Resour.">
        <title>Improving Illumina assemblies with Hi-C and long reads: an example with the North African dromedary.</title>
        <authorList>
            <person name="Elbers J.P."/>
            <person name="Rogers M.F."/>
            <person name="Perelman P.L."/>
            <person name="Proskuryakova A.A."/>
            <person name="Serdyukova N.A."/>
            <person name="Johnson W.E."/>
            <person name="Horin P."/>
            <person name="Corander J."/>
            <person name="Murphy D."/>
            <person name="Burger P.A."/>
        </authorList>
    </citation>
    <scope>NUCLEOTIDE SEQUENCE [LARGE SCALE GENOMIC DNA]</scope>
    <source>
        <strain evidence="24">Drom800</strain>
        <tissue evidence="24">Blood</tissue>
    </source>
</reference>
<feature type="domain" description="EH" evidence="21">
    <location>
        <begin position="447"/>
        <end position="528"/>
    </location>
</feature>
<gene>
    <name evidence="24" type="ORF">Cadr_000005472</name>
</gene>
<dbReference type="GO" id="GO:0010008">
    <property type="term" value="C:endosome membrane"/>
    <property type="evidence" value="ECO:0007669"/>
    <property type="project" value="UniProtKB-SubCell"/>
</dbReference>
<evidence type="ECO:0000256" key="6">
    <source>
        <dbReference type="ARBA" id="ARBA00022475"/>
    </source>
</evidence>
<dbReference type="GO" id="GO:0003779">
    <property type="term" value="F:actin binding"/>
    <property type="evidence" value="ECO:0007669"/>
    <property type="project" value="UniProtKB-KW"/>
</dbReference>
<dbReference type="Pfam" id="PF16880">
    <property type="entry name" value="EHD_N"/>
    <property type="match status" value="1"/>
</dbReference>
<evidence type="ECO:0000256" key="17">
    <source>
        <dbReference type="ARBA" id="ARBA00023212"/>
    </source>
</evidence>
<feature type="domain" description="Calponin-homology (CH)" evidence="20">
    <location>
        <begin position="608"/>
        <end position="713"/>
    </location>
</feature>
<dbReference type="Gene3D" id="1.10.268.20">
    <property type="match status" value="1"/>
</dbReference>
<dbReference type="SMART" id="SM00027">
    <property type="entry name" value="EH"/>
    <property type="match status" value="1"/>
</dbReference>
<dbReference type="CDD" id="cd21247">
    <property type="entry name" value="CH_SPTBN5_rpt1"/>
    <property type="match status" value="1"/>
</dbReference>
<evidence type="ECO:0000256" key="5">
    <source>
        <dbReference type="ARBA" id="ARBA00022467"/>
    </source>
</evidence>
<dbReference type="GO" id="GO:0005886">
    <property type="term" value="C:plasma membrane"/>
    <property type="evidence" value="ECO:0007669"/>
    <property type="project" value="UniProtKB-SubCell"/>
</dbReference>
<feature type="coiled-coil region" evidence="18">
    <location>
        <begin position="1616"/>
        <end position="1646"/>
    </location>
</feature>
<dbReference type="InterPro" id="IPR018159">
    <property type="entry name" value="Spectrin/alpha-actinin"/>
</dbReference>
<dbReference type="Pfam" id="PF18150">
    <property type="entry name" value="DUF5600"/>
    <property type="match status" value="1"/>
</dbReference>
<dbReference type="SMART" id="SM00033">
    <property type="entry name" value="CH"/>
    <property type="match status" value="2"/>
</dbReference>